<dbReference type="Proteomes" id="UP001163846">
    <property type="component" value="Unassembled WGS sequence"/>
</dbReference>
<feature type="region of interest" description="Disordered" evidence="2">
    <location>
        <begin position="318"/>
        <end position="342"/>
    </location>
</feature>
<evidence type="ECO:0000256" key="2">
    <source>
        <dbReference type="SAM" id="MobiDB-lite"/>
    </source>
</evidence>
<reference evidence="3" key="1">
    <citation type="submission" date="2022-08" db="EMBL/GenBank/DDBJ databases">
        <authorList>
            <consortium name="DOE Joint Genome Institute"/>
            <person name="Min B."/>
            <person name="Riley R."/>
            <person name="Sierra-Patev S."/>
            <person name="Naranjo-Ortiz M."/>
            <person name="Looney B."/>
            <person name="Konkel Z."/>
            <person name="Slot J.C."/>
            <person name="Sakamoto Y."/>
            <person name="Steenwyk J.L."/>
            <person name="Rokas A."/>
            <person name="Carro J."/>
            <person name="Camarero S."/>
            <person name="Ferreira P."/>
            <person name="Molpeceres G."/>
            <person name="Ruiz-Duenas F.J."/>
            <person name="Serrano A."/>
            <person name="Henrissat B."/>
            <person name="Drula E."/>
            <person name="Hughes K.W."/>
            <person name="Mata J.L."/>
            <person name="Ishikawa N.K."/>
            <person name="Vargas-Isla R."/>
            <person name="Ushijima S."/>
            <person name="Smith C.A."/>
            <person name="Ahrendt S."/>
            <person name="Andreopoulos W."/>
            <person name="He G."/>
            <person name="Labutti K."/>
            <person name="Lipzen A."/>
            <person name="Ng V."/>
            <person name="Sandor L."/>
            <person name="Barry K."/>
            <person name="Martinez A.T."/>
            <person name="Xiao Y."/>
            <person name="Gibbons J.G."/>
            <person name="Terashima K."/>
            <person name="Hibbett D.S."/>
            <person name="Grigoriev I.V."/>
        </authorList>
    </citation>
    <scope>NUCLEOTIDE SEQUENCE</scope>
    <source>
        <strain evidence="3">TFB9207</strain>
    </source>
</reference>
<feature type="compositionally biased region" description="Polar residues" evidence="2">
    <location>
        <begin position="323"/>
        <end position="342"/>
    </location>
</feature>
<organism evidence="3 4">
    <name type="scientific">Lentinula raphanica</name>
    <dbReference type="NCBI Taxonomy" id="153919"/>
    <lineage>
        <taxon>Eukaryota</taxon>
        <taxon>Fungi</taxon>
        <taxon>Dikarya</taxon>
        <taxon>Basidiomycota</taxon>
        <taxon>Agaricomycotina</taxon>
        <taxon>Agaricomycetes</taxon>
        <taxon>Agaricomycetidae</taxon>
        <taxon>Agaricales</taxon>
        <taxon>Marasmiineae</taxon>
        <taxon>Omphalotaceae</taxon>
        <taxon>Lentinula</taxon>
    </lineage>
</organism>
<protein>
    <submittedName>
        <fullName evidence="3">Uncharacterized protein</fullName>
    </submittedName>
</protein>
<feature type="coiled-coil region" evidence="1">
    <location>
        <begin position="72"/>
        <end position="155"/>
    </location>
</feature>
<evidence type="ECO:0000313" key="3">
    <source>
        <dbReference type="EMBL" id="KAJ3837736.1"/>
    </source>
</evidence>
<sequence length="407" mass="46363">MLEVLSRALKDAQDHTSKLESELEAALKESDDLRKRNVRLTADLAEMLDTKSVKIENATASEFPAASEKETITTLNIKVEEAQEGLRAAESQVIELTAKCTQLKQQRREMRDEMKSKSKRVAELEEAITDLHEKYRKCKEDKEHVQSELKDVREQSMSLEIARTAHDHMKKESAKIHNDLKSRVMNLPMFSSRPKFEELVPITNDTNVDILKLLRNKAPSYHWVEQSVFYVPKGLVLLGPKQHGLRFTPVSSILPESEFRAANKRETEIKELITQSHQGLIYLGLYKRYIPKCVPPTGMMLPNLMPDQLNRLVEEANDKGRMTPSTKSSSEPPATPSSFRNGTNKVIGEIYQCVGFNQDLYNTLTQHSKPNKKRSRPGTDSEARPEQGPSKKYRGVPLIQKSTIQRK</sequence>
<feature type="coiled-coil region" evidence="1">
    <location>
        <begin position="2"/>
        <end position="43"/>
    </location>
</feature>
<dbReference type="EMBL" id="MU806226">
    <property type="protein sequence ID" value="KAJ3837736.1"/>
    <property type="molecule type" value="Genomic_DNA"/>
</dbReference>
<keyword evidence="1" id="KW-0175">Coiled coil</keyword>
<keyword evidence="4" id="KW-1185">Reference proteome</keyword>
<accession>A0AA38UDR3</accession>
<evidence type="ECO:0000256" key="1">
    <source>
        <dbReference type="SAM" id="Coils"/>
    </source>
</evidence>
<feature type="region of interest" description="Disordered" evidence="2">
    <location>
        <begin position="364"/>
        <end position="407"/>
    </location>
</feature>
<evidence type="ECO:0000313" key="4">
    <source>
        <dbReference type="Proteomes" id="UP001163846"/>
    </source>
</evidence>
<gene>
    <name evidence="3" type="ORF">F5878DRAFT_621609</name>
</gene>
<dbReference type="AlphaFoldDB" id="A0AA38UDR3"/>
<proteinExistence type="predicted"/>
<name>A0AA38UDR3_9AGAR</name>
<comment type="caution">
    <text evidence="3">The sequence shown here is derived from an EMBL/GenBank/DDBJ whole genome shotgun (WGS) entry which is preliminary data.</text>
</comment>